<gene>
    <name evidence="2" type="ORF">C9374_001909</name>
</gene>
<dbReference type="EMBL" id="PYSW02000014">
    <property type="protein sequence ID" value="KAG2386874.1"/>
    <property type="molecule type" value="Genomic_DNA"/>
</dbReference>
<keyword evidence="3" id="KW-1185">Reference proteome</keyword>
<dbReference type="RefSeq" id="XP_044550866.1">
    <property type="nucleotide sequence ID" value="XM_044691268.1"/>
</dbReference>
<organism evidence="2 3">
    <name type="scientific">Naegleria lovaniensis</name>
    <name type="common">Amoeba</name>
    <dbReference type="NCBI Taxonomy" id="51637"/>
    <lineage>
        <taxon>Eukaryota</taxon>
        <taxon>Discoba</taxon>
        <taxon>Heterolobosea</taxon>
        <taxon>Tetramitia</taxon>
        <taxon>Eutetramitia</taxon>
        <taxon>Vahlkampfiidae</taxon>
        <taxon>Naegleria</taxon>
    </lineage>
</organism>
<protein>
    <recommendedName>
        <fullName evidence="1">C2 NT-type domain-containing protein</fullName>
    </recommendedName>
</protein>
<evidence type="ECO:0000313" key="3">
    <source>
        <dbReference type="Proteomes" id="UP000816034"/>
    </source>
</evidence>
<dbReference type="GeneID" id="68094365"/>
<dbReference type="AlphaFoldDB" id="A0AA88KME1"/>
<sequence>MQSIFKRKKIAKFNFRISFQHLMKLPKSGIILYISWKRGKKHKGETKKAFVKDKTAVWEEEIQFKGTLFKNSKGKYKKKFLELYIHEVVRDKKKKGEIGHISINLADFSSLQMEPHSEIRTFTVPLWGGHRMES</sequence>
<evidence type="ECO:0000313" key="2">
    <source>
        <dbReference type="EMBL" id="KAG2386874.1"/>
    </source>
</evidence>
<comment type="caution">
    <text evidence="2">The sequence shown here is derived from an EMBL/GenBank/DDBJ whole genome shotgun (WGS) entry which is preliminary data.</text>
</comment>
<proteinExistence type="predicted"/>
<reference evidence="2 3" key="1">
    <citation type="journal article" date="2018" name="BMC Genomics">
        <title>The genome of Naegleria lovaniensis, the basis for a comparative approach to unravel pathogenicity factors of the human pathogenic amoeba N. fowleri.</title>
        <authorList>
            <person name="Liechti N."/>
            <person name="Schurch N."/>
            <person name="Bruggmann R."/>
            <person name="Wittwer M."/>
        </authorList>
    </citation>
    <scope>NUCLEOTIDE SEQUENCE [LARGE SCALE GENOMIC DNA]</scope>
    <source>
        <strain evidence="2 3">ATCC 30569</strain>
    </source>
</reference>
<name>A0AA88KME1_NAELO</name>
<accession>A0AA88KME1</accession>
<dbReference type="Proteomes" id="UP000816034">
    <property type="component" value="Unassembled WGS sequence"/>
</dbReference>
<evidence type="ECO:0000259" key="1">
    <source>
        <dbReference type="PROSITE" id="PS51840"/>
    </source>
</evidence>
<dbReference type="PROSITE" id="PS51840">
    <property type="entry name" value="C2_NT"/>
    <property type="match status" value="1"/>
</dbReference>
<feature type="domain" description="C2 NT-type" evidence="1">
    <location>
        <begin position="3"/>
        <end position="134"/>
    </location>
</feature>
<dbReference type="InterPro" id="IPR019448">
    <property type="entry name" value="NT-C2"/>
</dbReference>
<dbReference type="Pfam" id="PF10358">
    <property type="entry name" value="NT-C2"/>
    <property type="match status" value="1"/>
</dbReference>